<organism evidence="1 2">
    <name type="scientific">Arachis hypogaea</name>
    <name type="common">Peanut</name>
    <dbReference type="NCBI Taxonomy" id="3818"/>
    <lineage>
        <taxon>Eukaryota</taxon>
        <taxon>Viridiplantae</taxon>
        <taxon>Streptophyta</taxon>
        <taxon>Embryophyta</taxon>
        <taxon>Tracheophyta</taxon>
        <taxon>Spermatophyta</taxon>
        <taxon>Magnoliopsida</taxon>
        <taxon>eudicotyledons</taxon>
        <taxon>Gunneridae</taxon>
        <taxon>Pentapetalae</taxon>
        <taxon>rosids</taxon>
        <taxon>fabids</taxon>
        <taxon>Fabales</taxon>
        <taxon>Fabaceae</taxon>
        <taxon>Papilionoideae</taxon>
        <taxon>50 kb inversion clade</taxon>
        <taxon>dalbergioids sensu lato</taxon>
        <taxon>Dalbergieae</taxon>
        <taxon>Pterocarpus clade</taxon>
        <taxon>Arachis</taxon>
    </lineage>
</organism>
<keyword evidence="2" id="KW-1185">Reference proteome</keyword>
<protein>
    <submittedName>
        <fullName evidence="1">Uncharacterized protein</fullName>
    </submittedName>
</protein>
<reference evidence="1 2" key="1">
    <citation type="submission" date="2019-01" db="EMBL/GenBank/DDBJ databases">
        <title>Sequencing of cultivated peanut Arachis hypogaea provides insights into genome evolution and oil improvement.</title>
        <authorList>
            <person name="Chen X."/>
        </authorList>
    </citation>
    <scope>NUCLEOTIDE SEQUENCE [LARGE SCALE GENOMIC DNA]</scope>
    <source>
        <strain evidence="2">cv. Fuhuasheng</strain>
        <tissue evidence="1">Leaves</tissue>
    </source>
</reference>
<comment type="caution">
    <text evidence="1">The sequence shown here is derived from an EMBL/GenBank/DDBJ whole genome shotgun (WGS) entry which is preliminary data.</text>
</comment>
<evidence type="ECO:0000313" key="2">
    <source>
        <dbReference type="Proteomes" id="UP000289738"/>
    </source>
</evidence>
<dbReference type="AlphaFoldDB" id="A0A445CYT9"/>
<proteinExistence type="predicted"/>
<gene>
    <name evidence="1" type="ORF">Ahy_A05g021870</name>
</gene>
<name>A0A445CYT9_ARAHY</name>
<dbReference type="STRING" id="3818.A0A445CYT9"/>
<accession>A0A445CYT9</accession>
<sequence length="197" mass="22352">MFTLHLLPPPHPKEEASTNQVADQHMPVYVLPSKILCRVINVQLKAEPDTDERFSFFLSLDNSTHYLSSSHLLDEPIAAVVFDELQQHAPDAVEAAAVRRPSLVRRRRLTILHLRCPLQRSLSLREILVYGLGEGERGRICGIGNSLRSSEIATVGAIFDFRYPPNLQPERNPNAIFFPRCLEQRRLLGSGMSRFWA</sequence>
<dbReference type="Proteomes" id="UP000289738">
    <property type="component" value="Chromosome A05"/>
</dbReference>
<dbReference type="EMBL" id="SDMP01000005">
    <property type="protein sequence ID" value="RYR56061.1"/>
    <property type="molecule type" value="Genomic_DNA"/>
</dbReference>
<evidence type="ECO:0000313" key="1">
    <source>
        <dbReference type="EMBL" id="RYR56061.1"/>
    </source>
</evidence>